<dbReference type="InterPro" id="IPR011009">
    <property type="entry name" value="Kinase-like_dom_sf"/>
</dbReference>
<dbReference type="SMART" id="SM00220">
    <property type="entry name" value="S_TKc"/>
    <property type="match status" value="1"/>
</dbReference>
<protein>
    <recommendedName>
        <fullName evidence="1">non-specific serine/threonine protein kinase</fullName>
        <ecNumber evidence="1">2.7.11.1</ecNumber>
    </recommendedName>
</protein>
<keyword evidence="5" id="KW-0418">Kinase</keyword>
<evidence type="ECO:0000256" key="8">
    <source>
        <dbReference type="SAM" id="MobiDB-lite"/>
    </source>
</evidence>
<dbReference type="PANTHER" id="PTHR43289">
    <property type="entry name" value="MITOGEN-ACTIVATED PROTEIN KINASE KINASE KINASE 20-RELATED"/>
    <property type="match status" value="1"/>
</dbReference>
<dbReference type="RefSeq" id="WP_065919724.1">
    <property type="nucleotide sequence ID" value="NZ_CP016793.1"/>
</dbReference>
<dbReference type="EC" id="2.7.11.1" evidence="1"/>
<dbReference type="EMBL" id="CP016793">
    <property type="protein sequence ID" value="ANZ41388.1"/>
    <property type="molecule type" value="Genomic_DNA"/>
</dbReference>
<dbReference type="Gene3D" id="1.10.510.10">
    <property type="entry name" value="Transferase(Phosphotransferase) domain 1"/>
    <property type="match status" value="1"/>
</dbReference>
<keyword evidence="9" id="KW-1133">Transmembrane helix</keyword>
<dbReference type="PROSITE" id="PS50011">
    <property type="entry name" value="PROTEIN_KINASE_DOM"/>
    <property type="match status" value="1"/>
</dbReference>
<feature type="binding site" evidence="7">
    <location>
        <position position="41"/>
    </location>
    <ligand>
        <name>ATP</name>
        <dbReference type="ChEBI" id="CHEBI:30616"/>
    </ligand>
</feature>
<sequence>MEENKRLIGSRYRLRTKVGQGAMGVVWQAYDENLHRVVAAKELLVLAGLDESKVERAKHRAMREARLAARLEHPNAIRVYDAVEDDGQPWLIMEYLPSRSLAALISEQGTLPPREVARIGCYTAAALAAAHRNGIQHRDVKPGNVLIGDHEVKITDFGVSRATGDDGTATATGTVGTPAFFSPEIARGEEAGLPSDVFSLGATLYNAVEGSPPFGAADNHIAMLHRVASGSIMPPANAGPLLAPVLFRLLATDPERRPTMEEAVHLLAAVVNETPQASESTVVIPATVELPVEALPEAKAKRAKKAEAAAAGAAAGVAGAAQAEAAGLTAPPKPEATRPTLTRPTRPSPTAEAGAAQTEAARTEAAAQTNAAEADAGQTIPEPAAGTTADGATDGSEGAVAAAAAGEPEAAAVVDPPAAKEEPAPAEEPPAAEEPVAAQQETTAVASTATPPAAQPAPPAPTPQAEPAYVPSAAPVTPAAPVPPAQDEERRRNPLVLIGIIVLVIAVGVGAFFLWPKGNNDPSANNDASTGTSGPTTTSQTPTQPQQTQSQAQSQSQTPPPQQTQTNPPSTPNPTVVPPPATTPGTAQEAMVAYYAQIPGNLEAGYATLTDRFKVSRKISTFQAYQQWWRDFSRVELSDIATQGDNVVTATVTYRKGGAVTSTERHTYTLVQQNGKWMIDNQAP</sequence>
<evidence type="ECO:0000259" key="10">
    <source>
        <dbReference type="PROSITE" id="PS50011"/>
    </source>
</evidence>
<feature type="compositionally biased region" description="Low complexity" evidence="8">
    <location>
        <begin position="384"/>
        <end position="417"/>
    </location>
</feature>
<gene>
    <name evidence="11" type="ORF">BBK82_40950</name>
</gene>
<feature type="domain" description="Protein kinase" evidence="10">
    <location>
        <begin position="12"/>
        <end position="268"/>
    </location>
</feature>
<keyword evidence="6 7" id="KW-0067">ATP-binding</keyword>
<evidence type="ECO:0000256" key="2">
    <source>
        <dbReference type="ARBA" id="ARBA00022527"/>
    </source>
</evidence>
<reference evidence="11 12" key="1">
    <citation type="submission" date="2016-07" db="EMBL/GenBank/DDBJ databases">
        <title>Complete genome sequence of the Lentzea guizhouensis DHS C013.</title>
        <authorList>
            <person name="Cao C."/>
        </authorList>
    </citation>
    <scope>NUCLEOTIDE SEQUENCE [LARGE SCALE GENOMIC DNA]</scope>
    <source>
        <strain evidence="11 12">DHS C013</strain>
    </source>
</reference>
<dbReference type="PANTHER" id="PTHR43289:SF6">
    <property type="entry name" value="SERINE_THREONINE-PROTEIN KINASE NEKL-3"/>
    <property type="match status" value="1"/>
</dbReference>
<evidence type="ECO:0000313" key="11">
    <source>
        <dbReference type="EMBL" id="ANZ41388.1"/>
    </source>
</evidence>
<feature type="compositionally biased region" description="Low complexity" evidence="8">
    <location>
        <begin position="529"/>
        <end position="568"/>
    </location>
</feature>
<feature type="transmembrane region" description="Helical" evidence="9">
    <location>
        <begin position="495"/>
        <end position="515"/>
    </location>
</feature>
<keyword evidence="9" id="KW-0812">Transmembrane</keyword>
<dbReference type="GO" id="GO:0004674">
    <property type="term" value="F:protein serine/threonine kinase activity"/>
    <property type="evidence" value="ECO:0007669"/>
    <property type="project" value="UniProtKB-KW"/>
</dbReference>
<feature type="compositionally biased region" description="Pro residues" evidence="8">
    <location>
        <begin position="569"/>
        <end position="582"/>
    </location>
</feature>
<feature type="region of interest" description="Disordered" evidence="8">
    <location>
        <begin position="325"/>
        <end position="488"/>
    </location>
</feature>
<evidence type="ECO:0000256" key="5">
    <source>
        <dbReference type="ARBA" id="ARBA00022777"/>
    </source>
</evidence>
<feature type="compositionally biased region" description="Low complexity" evidence="8">
    <location>
        <begin position="465"/>
        <end position="477"/>
    </location>
</feature>
<keyword evidence="9" id="KW-0472">Membrane</keyword>
<evidence type="ECO:0000256" key="9">
    <source>
        <dbReference type="SAM" id="Phobius"/>
    </source>
</evidence>
<dbReference type="PROSITE" id="PS00107">
    <property type="entry name" value="PROTEIN_KINASE_ATP"/>
    <property type="match status" value="1"/>
</dbReference>
<keyword evidence="3" id="KW-0808">Transferase</keyword>
<feature type="compositionally biased region" description="Pro residues" evidence="8">
    <location>
        <begin position="453"/>
        <end position="464"/>
    </location>
</feature>
<evidence type="ECO:0000256" key="3">
    <source>
        <dbReference type="ARBA" id="ARBA00022679"/>
    </source>
</evidence>
<evidence type="ECO:0000256" key="4">
    <source>
        <dbReference type="ARBA" id="ARBA00022741"/>
    </source>
</evidence>
<dbReference type="PROSITE" id="PS00108">
    <property type="entry name" value="PROTEIN_KINASE_ST"/>
    <property type="match status" value="1"/>
</dbReference>
<organism evidence="11 12">
    <name type="scientific">Lentzea guizhouensis</name>
    <dbReference type="NCBI Taxonomy" id="1586287"/>
    <lineage>
        <taxon>Bacteria</taxon>
        <taxon>Bacillati</taxon>
        <taxon>Actinomycetota</taxon>
        <taxon>Actinomycetes</taxon>
        <taxon>Pseudonocardiales</taxon>
        <taxon>Pseudonocardiaceae</taxon>
        <taxon>Lentzea</taxon>
    </lineage>
</organism>
<dbReference type="SUPFAM" id="SSF56112">
    <property type="entry name" value="Protein kinase-like (PK-like)"/>
    <property type="match status" value="1"/>
</dbReference>
<keyword evidence="2" id="KW-0723">Serine/threonine-protein kinase</keyword>
<feature type="compositionally biased region" description="Low complexity" evidence="8">
    <location>
        <begin position="337"/>
        <end position="376"/>
    </location>
</feature>
<dbReference type="KEGG" id="led:BBK82_40950"/>
<dbReference type="Gene3D" id="3.30.200.20">
    <property type="entry name" value="Phosphorylase Kinase, domain 1"/>
    <property type="match status" value="1"/>
</dbReference>
<dbReference type="InterPro" id="IPR017441">
    <property type="entry name" value="Protein_kinase_ATP_BS"/>
</dbReference>
<evidence type="ECO:0000256" key="6">
    <source>
        <dbReference type="ARBA" id="ARBA00022840"/>
    </source>
</evidence>
<dbReference type="Pfam" id="PF00069">
    <property type="entry name" value="Pkinase"/>
    <property type="match status" value="1"/>
</dbReference>
<evidence type="ECO:0000313" key="12">
    <source>
        <dbReference type="Proteomes" id="UP000093053"/>
    </source>
</evidence>
<feature type="region of interest" description="Disordered" evidence="8">
    <location>
        <begin position="523"/>
        <end position="585"/>
    </location>
</feature>
<proteinExistence type="predicted"/>
<dbReference type="STRING" id="1586287.BBK82_40950"/>
<name>A0A1B2HUL6_9PSEU</name>
<dbReference type="InterPro" id="IPR000719">
    <property type="entry name" value="Prot_kinase_dom"/>
</dbReference>
<dbReference type="CDD" id="cd14014">
    <property type="entry name" value="STKc_PknB_like"/>
    <property type="match status" value="1"/>
</dbReference>
<dbReference type="InterPro" id="IPR008271">
    <property type="entry name" value="Ser/Thr_kinase_AS"/>
</dbReference>
<dbReference type="AlphaFoldDB" id="A0A1B2HUL6"/>
<keyword evidence="4 7" id="KW-0547">Nucleotide-binding</keyword>
<evidence type="ECO:0000256" key="7">
    <source>
        <dbReference type="PROSITE-ProRule" id="PRU10141"/>
    </source>
</evidence>
<evidence type="ECO:0000256" key="1">
    <source>
        <dbReference type="ARBA" id="ARBA00012513"/>
    </source>
</evidence>
<dbReference type="Proteomes" id="UP000093053">
    <property type="component" value="Chromosome"/>
</dbReference>
<accession>A0A1B2HUL6</accession>
<keyword evidence="12" id="KW-1185">Reference proteome</keyword>
<dbReference type="GO" id="GO:0005524">
    <property type="term" value="F:ATP binding"/>
    <property type="evidence" value="ECO:0007669"/>
    <property type="project" value="UniProtKB-UniRule"/>
</dbReference>
<feature type="compositionally biased region" description="Low complexity" evidence="8">
    <location>
        <begin position="433"/>
        <end position="452"/>
    </location>
</feature>